<proteinExistence type="predicted"/>
<name>A0ACC2KED6_PERAE</name>
<gene>
    <name evidence="1" type="ORF">MRB53_027972</name>
</gene>
<organism evidence="1 2">
    <name type="scientific">Persea americana</name>
    <name type="common">Avocado</name>
    <dbReference type="NCBI Taxonomy" id="3435"/>
    <lineage>
        <taxon>Eukaryota</taxon>
        <taxon>Viridiplantae</taxon>
        <taxon>Streptophyta</taxon>
        <taxon>Embryophyta</taxon>
        <taxon>Tracheophyta</taxon>
        <taxon>Spermatophyta</taxon>
        <taxon>Magnoliopsida</taxon>
        <taxon>Magnoliidae</taxon>
        <taxon>Laurales</taxon>
        <taxon>Lauraceae</taxon>
        <taxon>Persea</taxon>
    </lineage>
</organism>
<accession>A0ACC2KED6</accession>
<protein>
    <submittedName>
        <fullName evidence="1">Uncharacterized protein</fullName>
    </submittedName>
</protein>
<evidence type="ECO:0000313" key="2">
    <source>
        <dbReference type="Proteomes" id="UP001234297"/>
    </source>
</evidence>
<keyword evidence="2" id="KW-1185">Reference proteome</keyword>
<comment type="caution">
    <text evidence="1">The sequence shown here is derived from an EMBL/GenBank/DDBJ whole genome shotgun (WGS) entry which is preliminary data.</text>
</comment>
<reference evidence="1 2" key="1">
    <citation type="journal article" date="2022" name="Hortic Res">
        <title>A haplotype resolved chromosomal level avocado genome allows analysis of novel avocado genes.</title>
        <authorList>
            <person name="Nath O."/>
            <person name="Fletcher S.J."/>
            <person name="Hayward A."/>
            <person name="Shaw L.M."/>
            <person name="Masouleh A.K."/>
            <person name="Furtado A."/>
            <person name="Henry R.J."/>
            <person name="Mitter N."/>
        </authorList>
    </citation>
    <scope>NUCLEOTIDE SEQUENCE [LARGE SCALE GENOMIC DNA]</scope>
    <source>
        <strain evidence="2">cv. Hass</strain>
    </source>
</reference>
<dbReference type="EMBL" id="CM056817">
    <property type="protein sequence ID" value="KAJ8619443.1"/>
    <property type="molecule type" value="Genomic_DNA"/>
</dbReference>
<sequence>MTCSPLGTGKEEERAFCTMAKGGKYLQYSNRRQKTKQLFELLSFRPNLSFCHAKTLKFYSICAAIHVHLLKIGSLSDLKWRFHMDSWEAGVEVVILFSSVC</sequence>
<evidence type="ECO:0000313" key="1">
    <source>
        <dbReference type="EMBL" id="KAJ8619443.1"/>
    </source>
</evidence>
<dbReference type="Proteomes" id="UP001234297">
    <property type="component" value="Chromosome 9"/>
</dbReference>